<feature type="chain" id="PRO_5041732022" evidence="1">
    <location>
        <begin position="24"/>
        <end position="124"/>
    </location>
</feature>
<sequence>MKKVKMYISFLLFLLFASSQVKAECSSKAKDIPVYKVKKHLGTRTTEPSVTASLEQNQLTVNVGCYMGIVKVYVYGANGSLMASSSGAIEGNGLCTLDLAAFENGSYNVTVELEDMIYWGMFDI</sequence>
<comment type="caution">
    <text evidence="2">The sequence shown here is derived from an EMBL/GenBank/DDBJ whole genome shotgun (WGS) entry which is preliminary data.</text>
</comment>
<reference evidence="3" key="1">
    <citation type="submission" date="2019-09" db="EMBL/GenBank/DDBJ databases">
        <title>Distinct polysaccharide growth profiles of human intestinal Prevotella copri isolates.</title>
        <authorList>
            <person name="Fehlner-Peach H."/>
            <person name="Magnabosco C."/>
            <person name="Raghavan V."/>
            <person name="Scher J.U."/>
            <person name="Tett A."/>
            <person name="Cox L.M."/>
            <person name="Gottsegen C."/>
            <person name="Watters A."/>
            <person name="Wiltshire- Gordon J.D."/>
            <person name="Segata N."/>
            <person name="Bonneau R."/>
            <person name="Littman D.R."/>
        </authorList>
    </citation>
    <scope>NUCLEOTIDE SEQUENCE [LARGE SCALE GENOMIC DNA]</scope>
    <source>
        <strain evidence="3">iAU3127</strain>
    </source>
</reference>
<proteinExistence type="predicted"/>
<evidence type="ECO:0000256" key="1">
    <source>
        <dbReference type="SAM" id="SignalP"/>
    </source>
</evidence>
<dbReference type="RefSeq" id="WP_153139526.1">
    <property type="nucleotide sequence ID" value="NZ_VZAP01000161.1"/>
</dbReference>
<name>A0AA90VQE1_9BACT</name>
<organism evidence="2 3">
    <name type="scientific">Segatella copri</name>
    <dbReference type="NCBI Taxonomy" id="165179"/>
    <lineage>
        <taxon>Bacteria</taxon>
        <taxon>Pseudomonadati</taxon>
        <taxon>Bacteroidota</taxon>
        <taxon>Bacteroidia</taxon>
        <taxon>Bacteroidales</taxon>
        <taxon>Prevotellaceae</taxon>
        <taxon>Segatella</taxon>
    </lineage>
</organism>
<accession>A0AA90VQE1</accession>
<feature type="signal peptide" evidence="1">
    <location>
        <begin position="1"/>
        <end position="23"/>
    </location>
</feature>
<keyword evidence="1" id="KW-0732">Signal</keyword>
<evidence type="ECO:0000313" key="3">
    <source>
        <dbReference type="Proteomes" id="UP000421283"/>
    </source>
</evidence>
<dbReference type="AlphaFoldDB" id="A0AA90VQE1"/>
<evidence type="ECO:0000313" key="2">
    <source>
        <dbReference type="EMBL" id="MQO93581.1"/>
    </source>
</evidence>
<dbReference type="EMBL" id="VZAP01000161">
    <property type="protein sequence ID" value="MQO93581.1"/>
    <property type="molecule type" value="Genomic_DNA"/>
</dbReference>
<gene>
    <name evidence="2" type="ORF">F7D31_13135</name>
</gene>
<dbReference type="Proteomes" id="UP000421283">
    <property type="component" value="Unassembled WGS sequence"/>
</dbReference>
<dbReference type="Gene3D" id="2.60.40.3080">
    <property type="match status" value="1"/>
</dbReference>
<protein>
    <submittedName>
        <fullName evidence="2">DUF3244 domain-containing protein</fullName>
    </submittedName>
</protein>